<dbReference type="EMBL" id="JAAXOO010000002">
    <property type="protein sequence ID" value="NKY33473.1"/>
    <property type="molecule type" value="Genomic_DNA"/>
</dbReference>
<dbReference type="SUPFAM" id="SSF53474">
    <property type="entry name" value="alpha/beta-Hydrolases"/>
    <property type="match status" value="1"/>
</dbReference>
<dbReference type="Gene3D" id="3.40.50.12780">
    <property type="entry name" value="N-terminal domain of ligase-like"/>
    <property type="match status" value="1"/>
</dbReference>
<keyword evidence="3" id="KW-0597">Phosphoprotein</keyword>
<dbReference type="SUPFAM" id="SSF47336">
    <property type="entry name" value="ACP-like"/>
    <property type="match status" value="1"/>
</dbReference>
<dbReference type="GO" id="GO:0031177">
    <property type="term" value="F:phosphopantetheine binding"/>
    <property type="evidence" value="ECO:0007669"/>
    <property type="project" value="InterPro"/>
</dbReference>
<dbReference type="NCBIfam" id="TIGR01733">
    <property type="entry name" value="AA-adenyl-dom"/>
    <property type="match status" value="1"/>
</dbReference>
<keyword evidence="2" id="KW-0596">Phosphopantetheine</keyword>
<gene>
    <name evidence="6" type="ORF">HGA13_10365</name>
</gene>
<dbReference type="CDD" id="cd02142">
    <property type="entry name" value="McbC_SagB-like_oxidoreductase"/>
    <property type="match status" value="1"/>
</dbReference>
<dbReference type="InterPro" id="IPR042099">
    <property type="entry name" value="ANL_N_sf"/>
</dbReference>
<evidence type="ECO:0000313" key="7">
    <source>
        <dbReference type="Proteomes" id="UP000565715"/>
    </source>
</evidence>
<organism evidence="6 7">
    <name type="scientific">Nocardia speluncae</name>
    <dbReference type="NCBI Taxonomy" id="419477"/>
    <lineage>
        <taxon>Bacteria</taxon>
        <taxon>Bacillati</taxon>
        <taxon>Actinomycetota</taxon>
        <taxon>Actinomycetes</taxon>
        <taxon>Mycobacteriales</taxon>
        <taxon>Nocardiaceae</taxon>
        <taxon>Nocardia</taxon>
    </lineage>
</organism>
<comment type="caution">
    <text evidence="6">The sequence shown here is derived from an EMBL/GenBank/DDBJ whole genome shotgun (WGS) entry which is preliminary data.</text>
</comment>
<comment type="cofactor">
    <cofactor evidence="1">
        <name>pantetheine 4'-phosphate</name>
        <dbReference type="ChEBI" id="CHEBI:47942"/>
    </cofactor>
</comment>
<dbReference type="RefSeq" id="WP_068039828.1">
    <property type="nucleotide sequence ID" value="NZ_JAAXOO010000002.1"/>
</dbReference>
<dbReference type="PROSITE" id="PS50075">
    <property type="entry name" value="CARRIER"/>
    <property type="match status" value="1"/>
</dbReference>
<dbReference type="Pfam" id="PF00550">
    <property type="entry name" value="PP-binding"/>
    <property type="match status" value="1"/>
</dbReference>
<dbReference type="GO" id="GO:0043041">
    <property type="term" value="P:amino acid activation for nonribosomal peptide biosynthetic process"/>
    <property type="evidence" value="ECO:0007669"/>
    <property type="project" value="TreeGrafter"/>
</dbReference>
<dbReference type="InterPro" id="IPR009081">
    <property type="entry name" value="PP-bd_ACP"/>
</dbReference>
<protein>
    <submittedName>
        <fullName evidence="6">Amino acid adenylation domain-containing protein</fullName>
    </submittedName>
</protein>
<dbReference type="Gene3D" id="1.10.1200.10">
    <property type="entry name" value="ACP-like"/>
    <property type="match status" value="1"/>
</dbReference>
<feature type="domain" description="Carrier" evidence="5">
    <location>
        <begin position="907"/>
        <end position="982"/>
    </location>
</feature>
<dbReference type="PANTHER" id="PTHR45527">
    <property type="entry name" value="NONRIBOSOMAL PEPTIDE SYNTHETASE"/>
    <property type="match status" value="1"/>
</dbReference>
<dbReference type="Gene3D" id="3.40.109.10">
    <property type="entry name" value="NADH Oxidase"/>
    <property type="match status" value="1"/>
</dbReference>
<dbReference type="SUPFAM" id="SSF56801">
    <property type="entry name" value="Acetyl-CoA synthetase-like"/>
    <property type="match status" value="1"/>
</dbReference>
<dbReference type="GO" id="GO:0016491">
    <property type="term" value="F:oxidoreductase activity"/>
    <property type="evidence" value="ECO:0007669"/>
    <property type="project" value="InterPro"/>
</dbReference>
<dbReference type="SMART" id="SM00823">
    <property type="entry name" value="PKS_PP"/>
    <property type="match status" value="1"/>
</dbReference>
<evidence type="ECO:0000256" key="4">
    <source>
        <dbReference type="SAM" id="MobiDB-lite"/>
    </source>
</evidence>
<evidence type="ECO:0000259" key="5">
    <source>
        <dbReference type="PROSITE" id="PS50075"/>
    </source>
</evidence>
<name>A0A846XFT4_9NOCA</name>
<evidence type="ECO:0000256" key="2">
    <source>
        <dbReference type="ARBA" id="ARBA00022450"/>
    </source>
</evidence>
<evidence type="ECO:0000313" key="6">
    <source>
        <dbReference type="EMBL" id="NKY33473.1"/>
    </source>
</evidence>
<proteinExistence type="predicted"/>
<dbReference type="Pfam" id="PF00975">
    <property type="entry name" value="Thioesterase"/>
    <property type="match status" value="1"/>
</dbReference>
<dbReference type="CDD" id="cd05930">
    <property type="entry name" value="A_NRPS"/>
    <property type="match status" value="1"/>
</dbReference>
<dbReference type="InterPro" id="IPR010071">
    <property type="entry name" value="AA_adenyl_dom"/>
</dbReference>
<dbReference type="PANTHER" id="PTHR45527:SF1">
    <property type="entry name" value="FATTY ACID SYNTHASE"/>
    <property type="match status" value="1"/>
</dbReference>
<dbReference type="InterPro" id="IPR000415">
    <property type="entry name" value="Nitroreductase-like"/>
</dbReference>
<dbReference type="AlphaFoldDB" id="A0A846XFT4"/>
<accession>A0A846XFT4</accession>
<dbReference type="Pfam" id="PF00501">
    <property type="entry name" value="AMP-binding"/>
    <property type="match status" value="1"/>
</dbReference>
<dbReference type="Gene3D" id="3.40.50.1820">
    <property type="entry name" value="alpha/beta hydrolase"/>
    <property type="match status" value="1"/>
</dbReference>
<dbReference type="InterPro" id="IPR036736">
    <property type="entry name" value="ACP-like_sf"/>
</dbReference>
<dbReference type="Proteomes" id="UP000565715">
    <property type="component" value="Unassembled WGS sequence"/>
</dbReference>
<dbReference type="InterPro" id="IPR000873">
    <property type="entry name" value="AMP-dep_synth/lig_dom"/>
</dbReference>
<keyword evidence="7" id="KW-1185">Reference proteome</keyword>
<feature type="region of interest" description="Disordered" evidence="4">
    <location>
        <begin position="985"/>
        <end position="1015"/>
    </location>
</feature>
<dbReference type="InterPro" id="IPR029058">
    <property type="entry name" value="AB_hydrolase_fold"/>
</dbReference>
<dbReference type="InterPro" id="IPR020806">
    <property type="entry name" value="PKS_PP-bd"/>
</dbReference>
<sequence>MTSTELIRLLDTQVAACPGAVACIDDSGSLSYRELWERAGRGARTLQQAGVAPGDTVGLLLTPSVELVVAVWSILRSGASYLPLAVDNPDERLACMVADSGIRVVITEAGTEPAAARILPPAARTVPIDRWPHDHRGASPAAAVHTDSPAYTIYTSGTTGAPKGVMIGRRAMVNQMTWLAGELGLSPGARILLKTPVGFDAAQWELLANAVGATVVVAAAGTHTSPESILGYILRHRITVVQCVPTMWSELVALPGLTTATGLATVASGGEPLPVPLALRLRETLPGARMINLYGPTETTINATWFDFTTADLTGSRVVPIGRPVPGCHTVVVDPAGAVARDGEIGELLIGGVQLAAGYRARPAETAAKFRTEALGGGAPERRYRTGDLVRRRADGVLEFVGRDDEQVKISGHRVETGEVRVRIEQHHWVRAAAVVPWQPERGGTRLAGFVELDPAEAPLMDQELAGRHHRSKSTRTQVTAQLSDLGLRHFGPGEGIGLPGAEPRPEVRRRVFARKTYRTFDDSAPTLAELTALVRGAANEVTSARRPLNLATLGALLRWLGPFHSPDRLLPKYAYASPGALNATQVYVEAAGLPGLADGVYYFHPVRHGLFRVAPTGRSGVHLHLVGLARVIESVYSTNVREVLHLEAGHMLGVLDEVGAECGWQLRTIAAKLPGGVPEGYLTATVTIEAQPDIAQPGPQVQALVQIHGDIGGTPQGIYQFTESGPRRLTERKIERRHVIAINQRSYDRSCFGIVLTVPKSRGWAGFTELGRVLARLQQRGIRANLGLMSAGYSSLTGRPLPSARRFGELFAETPPADSLTYFALGGRVSDDQLADTGMTEDALHMAGPEELLITDLRTVLPRAMVPATIHVLDRIPRSPNGKQDRAALTELAVRLDRQRERHTEPPRTEREREVAEIWSEILGYRPVYRDDDFFDQGGNSISALRLLRALEQRLGGTLPVQTVFRTPTLAGLSAATAEAAAAAGKPAAAGPDRVLTRPSATGAGSEAPGPSRILRLAGSTGSGDPTTVIWPGLGGYPMSLRPLAQELGRPGRAVYGVQARGLNIGERPHTEIAALVADDVAELLARGLPEPYRIVGYSFGARIAAEVAQQLTEAGRRVDHLVLIAPGSPVIAGLPGDTGDTHYRNPYFKRILASVFCGSVAPAYAADLDTRVTSRPEFLDLIAAREPAFGRDLAERIVTVVEHTYRLRDQPARVDPDLLDSSIFLRARGDGPSFADVPVPPLRHRIRPVGNLLYHHYEIITAGAFDIAAAVLEQELI</sequence>
<evidence type="ECO:0000256" key="1">
    <source>
        <dbReference type="ARBA" id="ARBA00001957"/>
    </source>
</evidence>
<reference evidence="6 7" key="1">
    <citation type="submission" date="2020-04" db="EMBL/GenBank/DDBJ databases">
        <title>MicrobeNet Type strains.</title>
        <authorList>
            <person name="Nicholson A.C."/>
        </authorList>
    </citation>
    <scope>NUCLEOTIDE SEQUENCE [LARGE SCALE GENOMIC DNA]</scope>
    <source>
        <strain evidence="6 7">DSM 45078</strain>
    </source>
</reference>
<evidence type="ECO:0000256" key="3">
    <source>
        <dbReference type="ARBA" id="ARBA00022553"/>
    </source>
</evidence>
<dbReference type="InterPro" id="IPR001031">
    <property type="entry name" value="Thioesterase"/>
</dbReference>
<dbReference type="GO" id="GO:0044550">
    <property type="term" value="P:secondary metabolite biosynthetic process"/>
    <property type="evidence" value="ECO:0007669"/>
    <property type="project" value="TreeGrafter"/>
</dbReference>
<dbReference type="Gene3D" id="3.30.300.30">
    <property type="match status" value="2"/>
</dbReference>
<dbReference type="InterPro" id="IPR045851">
    <property type="entry name" value="AMP-bd_C_sf"/>
</dbReference>
<dbReference type="GO" id="GO:0005737">
    <property type="term" value="C:cytoplasm"/>
    <property type="evidence" value="ECO:0007669"/>
    <property type="project" value="TreeGrafter"/>
</dbReference>